<evidence type="ECO:0000313" key="1">
    <source>
        <dbReference type="EMBL" id="RBO90456.1"/>
    </source>
</evidence>
<dbReference type="EMBL" id="QNRH01000013">
    <property type="protein sequence ID" value="RBO90456.1"/>
    <property type="molecule type" value="Genomic_DNA"/>
</dbReference>
<dbReference type="Proteomes" id="UP000252893">
    <property type="component" value="Unassembled WGS sequence"/>
</dbReference>
<dbReference type="AlphaFoldDB" id="A0A366DK93"/>
<comment type="caution">
    <text evidence="1">The sequence shown here is derived from an EMBL/GenBank/DDBJ whole genome shotgun (WGS) entry which is preliminary data.</text>
</comment>
<proteinExistence type="predicted"/>
<reference evidence="1 2" key="1">
    <citation type="submission" date="2018-06" db="EMBL/GenBank/DDBJ databases">
        <title>Genomic Encyclopedia of Type Strains, Phase IV (KMG-IV): sequencing the most valuable type-strain genomes for metagenomic binning, comparative biology and taxonomic classification.</title>
        <authorList>
            <person name="Goeker M."/>
        </authorList>
    </citation>
    <scope>NUCLEOTIDE SEQUENCE [LARGE SCALE GENOMIC DNA]</scope>
    <source>
        <strain evidence="1 2">DSM 25619</strain>
    </source>
</reference>
<evidence type="ECO:0000313" key="2">
    <source>
        <dbReference type="Proteomes" id="UP000252893"/>
    </source>
</evidence>
<keyword evidence="2" id="KW-1185">Reference proteome</keyword>
<dbReference type="OrthoDB" id="8456234at2"/>
<sequence length="73" mass="8361">MTPEQEEAVGFAIYQTFIRHGFGTCMSTTVGGKQIQETPEQACVRRWRRLPQVTRDRFIAEGRAAIRTIEMNS</sequence>
<organism evidence="1 2">
    <name type="scientific">Pseudochrobactrum asaccharolyticum</name>
    <dbReference type="NCBI Taxonomy" id="354351"/>
    <lineage>
        <taxon>Bacteria</taxon>
        <taxon>Pseudomonadati</taxon>
        <taxon>Pseudomonadota</taxon>
        <taxon>Alphaproteobacteria</taxon>
        <taxon>Hyphomicrobiales</taxon>
        <taxon>Brucellaceae</taxon>
        <taxon>Pseudochrobactrum</taxon>
    </lineage>
</organism>
<name>A0A366DK93_9HYPH</name>
<dbReference type="RefSeq" id="WP_113946212.1">
    <property type="nucleotide sequence ID" value="NZ_JBHEEG010000005.1"/>
</dbReference>
<gene>
    <name evidence="1" type="ORF">DFR47_11317</name>
</gene>
<accession>A0A366DK93</accession>
<protein>
    <submittedName>
        <fullName evidence="1">Uncharacterized protein</fullName>
    </submittedName>
</protein>